<proteinExistence type="predicted"/>
<evidence type="ECO:0000256" key="1">
    <source>
        <dbReference type="SAM" id="MobiDB-lite"/>
    </source>
</evidence>
<dbReference type="Proteomes" id="UP001066276">
    <property type="component" value="Chromosome 3_2"/>
</dbReference>
<dbReference type="EMBL" id="JANPWB010000006">
    <property type="protein sequence ID" value="KAJ1180280.1"/>
    <property type="molecule type" value="Genomic_DNA"/>
</dbReference>
<keyword evidence="3" id="KW-1185">Reference proteome</keyword>
<organism evidence="2 3">
    <name type="scientific">Pleurodeles waltl</name>
    <name type="common">Iberian ribbed newt</name>
    <dbReference type="NCBI Taxonomy" id="8319"/>
    <lineage>
        <taxon>Eukaryota</taxon>
        <taxon>Metazoa</taxon>
        <taxon>Chordata</taxon>
        <taxon>Craniata</taxon>
        <taxon>Vertebrata</taxon>
        <taxon>Euteleostomi</taxon>
        <taxon>Amphibia</taxon>
        <taxon>Batrachia</taxon>
        <taxon>Caudata</taxon>
        <taxon>Salamandroidea</taxon>
        <taxon>Salamandridae</taxon>
        <taxon>Pleurodelinae</taxon>
        <taxon>Pleurodeles</taxon>
    </lineage>
</organism>
<dbReference type="AlphaFoldDB" id="A0AAV7TU51"/>
<protein>
    <submittedName>
        <fullName evidence="2">Uncharacterized protein</fullName>
    </submittedName>
</protein>
<feature type="region of interest" description="Disordered" evidence="1">
    <location>
        <begin position="325"/>
        <end position="426"/>
    </location>
</feature>
<sequence length="426" mass="45761">MAACRSLSESWPRRVSPAPPPSAPSVIAASALHSSGHLFQRALSLQYRRSLRFVSQELAVTNQPPISTTWWQPRDSCLCRLSTPFFRPPLPVHSLPAAPPQSQSRLIRACHYQLDSDLHHPPPSTRFAPSLSHHPVLQATSSSALSPYGTTTASGPSHKSLLLPIGLRSAPPAGWPVLSPSQHPALQATSSSAFYPCSTAAAPGQSQKSLPLLISLRSASPATGRVACASTVSAPRSAGHLFKHTLSLQHCRSLRAVSQECAVASRPLICTAGRQPRSPQLHCLSATFFMPPLAAHSLPAAASQPQGRLPRAYCYQLASDLHRRPPAAWPEPSPSQHPGLQASRGSRLPTRPHSELGWRPPCGSQFRASGSRPRAPQASAHCSTIPIPSRDPSGAIKERISSRPRRNNAFTHPPLLPLRPRPPSFP</sequence>
<name>A0AAV7TU51_PLEWA</name>
<feature type="compositionally biased region" description="Pro residues" evidence="1">
    <location>
        <begin position="414"/>
        <end position="426"/>
    </location>
</feature>
<comment type="caution">
    <text evidence="2">The sequence shown here is derived from an EMBL/GenBank/DDBJ whole genome shotgun (WGS) entry which is preliminary data.</text>
</comment>
<accession>A0AAV7TU51</accession>
<evidence type="ECO:0000313" key="3">
    <source>
        <dbReference type="Proteomes" id="UP001066276"/>
    </source>
</evidence>
<gene>
    <name evidence="2" type="ORF">NDU88_005502</name>
</gene>
<feature type="region of interest" description="Disordered" evidence="1">
    <location>
        <begin position="1"/>
        <end position="23"/>
    </location>
</feature>
<evidence type="ECO:0000313" key="2">
    <source>
        <dbReference type="EMBL" id="KAJ1180280.1"/>
    </source>
</evidence>
<reference evidence="2" key="1">
    <citation type="journal article" date="2022" name="bioRxiv">
        <title>Sequencing and chromosome-scale assembly of the giantPleurodeles waltlgenome.</title>
        <authorList>
            <person name="Brown T."/>
            <person name="Elewa A."/>
            <person name="Iarovenko S."/>
            <person name="Subramanian E."/>
            <person name="Araus A.J."/>
            <person name="Petzold A."/>
            <person name="Susuki M."/>
            <person name="Suzuki K.-i.T."/>
            <person name="Hayashi T."/>
            <person name="Toyoda A."/>
            <person name="Oliveira C."/>
            <person name="Osipova E."/>
            <person name="Leigh N.D."/>
            <person name="Simon A."/>
            <person name="Yun M.H."/>
        </authorList>
    </citation>
    <scope>NUCLEOTIDE SEQUENCE</scope>
    <source>
        <strain evidence="2">20211129_DDA</strain>
        <tissue evidence="2">Liver</tissue>
    </source>
</reference>